<keyword evidence="4" id="KW-0378">Hydrolase</keyword>
<dbReference type="Pfam" id="PF13204">
    <property type="entry name" value="Apiosidase"/>
    <property type="match status" value="1"/>
</dbReference>
<dbReference type="EMBL" id="PDUD01000040">
    <property type="protein sequence ID" value="PHN02439.1"/>
    <property type="molecule type" value="Genomic_DNA"/>
</dbReference>
<keyword evidence="5" id="KW-1185">Reference proteome</keyword>
<dbReference type="PANTHER" id="PTHR37836">
    <property type="entry name" value="LMO1036 PROTEIN"/>
    <property type="match status" value="1"/>
</dbReference>
<dbReference type="GO" id="GO:0016787">
    <property type="term" value="F:hydrolase activity"/>
    <property type="evidence" value="ECO:0007669"/>
    <property type="project" value="UniProtKB-KW"/>
</dbReference>
<accession>A0A2D0N2S6</accession>
<evidence type="ECO:0000313" key="4">
    <source>
        <dbReference type="EMBL" id="PHN02439.1"/>
    </source>
</evidence>
<reference evidence="4 5" key="1">
    <citation type="submission" date="2017-10" db="EMBL/GenBank/DDBJ databases">
        <title>The draft genome sequence of Lewinella nigricans NBRC 102662.</title>
        <authorList>
            <person name="Wang K."/>
        </authorList>
    </citation>
    <scope>NUCLEOTIDE SEQUENCE [LARGE SCALE GENOMIC DNA]</scope>
    <source>
        <strain evidence="4 5">NBRC 102662</strain>
    </source>
</reference>
<dbReference type="InterPro" id="IPR025277">
    <property type="entry name" value="Apiosidase-like_cat_dom"/>
</dbReference>
<dbReference type="OrthoDB" id="59486at2"/>
<keyword evidence="1" id="KW-0732">Signal</keyword>
<evidence type="ECO:0000259" key="3">
    <source>
        <dbReference type="Pfam" id="PF13204"/>
    </source>
</evidence>
<dbReference type="InterPro" id="IPR017853">
    <property type="entry name" value="GH"/>
</dbReference>
<feature type="domain" description="Putative collagen-binding" evidence="2">
    <location>
        <begin position="378"/>
        <end position="469"/>
    </location>
</feature>
<protein>
    <submittedName>
        <fullName evidence="4">Glycoside hydrolase</fullName>
    </submittedName>
</protein>
<feature type="domain" description="Apiosidase-like catalytic" evidence="3">
    <location>
        <begin position="42"/>
        <end position="375"/>
    </location>
</feature>
<organism evidence="4 5">
    <name type="scientific">Flavilitoribacter nigricans (strain ATCC 23147 / DSM 23189 / NBRC 102662 / NCIMB 1420 / SS-2)</name>
    <name type="common">Lewinella nigricans</name>
    <dbReference type="NCBI Taxonomy" id="1122177"/>
    <lineage>
        <taxon>Bacteria</taxon>
        <taxon>Pseudomonadati</taxon>
        <taxon>Bacteroidota</taxon>
        <taxon>Saprospiria</taxon>
        <taxon>Saprospirales</taxon>
        <taxon>Lewinellaceae</taxon>
        <taxon>Flavilitoribacter</taxon>
    </lineage>
</organism>
<dbReference type="PANTHER" id="PTHR37836:SF3">
    <property type="entry name" value="ENDOGLUCANASE"/>
    <property type="match status" value="1"/>
</dbReference>
<dbReference type="Pfam" id="PF12904">
    <property type="entry name" value="Collagen_bind_2"/>
    <property type="match status" value="1"/>
</dbReference>
<sequence>MKWFKYILSLWAALLLLACQSTPAPEEQVAEISDGLPALKVSENHRFLVQENGDPFFWLGDTGWLLFSTLDREEADRYLSHRAEHGFNVIQVMVLHELDLANAYGDSALVRQDVSQPLLTPGNEPTDSIAYDFWDHVDYIIDLAAEKGLYMALVPVWGSNVKSGGVNRSQADVYSKWLAERYKDRSNIIWLNGGDIKGTDSTAVWQVMGENLDRYDPNHLITFHPFGRSKSSTWFHDATWLDFNMVQTGHRRYDQDDSELAYGQDNWKYIRDDYQLTPVKPTVDAEPSYENIPQGLHDFSQPRWLAPDIRRYAYWAVFAGGFGFTYGHNAVMQMHHPGAKAPNFGVEMNWWDALDAPAALQMKYLKELILSRSYLDRVPDQSIIAGEAGEKYDYVIATRGDHYALAYTYNGRTFEVDLAKLGRGEIKASWFNPRDGQAEVIDSYPGEGIVAFDPPGGVADGNDWVLVLDAQATGD</sequence>
<comment type="caution">
    <text evidence="4">The sequence shown here is derived from an EMBL/GenBank/DDBJ whole genome shotgun (WGS) entry which is preliminary data.</text>
</comment>
<dbReference type="AlphaFoldDB" id="A0A2D0N2S6"/>
<gene>
    <name evidence="4" type="ORF">CRP01_32170</name>
</gene>
<evidence type="ECO:0000259" key="2">
    <source>
        <dbReference type="Pfam" id="PF12904"/>
    </source>
</evidence>
<feature type="signal peptide" evidence="1">
    <location>
        <begin position="1"/>
        <end position="23"/>
    </location>
</feature>
<name>A0A2D0N2S6_FLAN2</name>
<dbReference type="PROSITE" id="PS51257">
    <property type="entry name" value="PROKAR_LIPOPROTEIN"/>
    <property type="match status" value="1"/>
</dbReference>
<dbReference type="Proteomes" id="UP000223913">
    <property type="component" value="Unassembled WGS sequence"/>
</dbReference>
<proteinExistence type="predicted"/>
<dbReference type="InterPro" id="IPR024749">
    <property type="entry name" value="Collagen-bd_put"/>
</dbReference>
<evidence type="ECO:0000256" key="1">
    <source>
        <dbReference type="SAM" id="SignalP"/>
    </source>
</evidence>
<dbReference type="RefSeq" id="WP_099154186.1">
    <property type="nucleotide sequence ID" value="NZ_PDUD01000040.1"/>
</dbReference>
<dbReference type="SUPFAM" id="SSF51445">
    <property type="entry name" value="(Trans)glycosidases"/>
    <property type="match status" value="1"/>
</dbReference>
<feature type="chain" id="PRO_5013288359" evidence="1">
    <location>
        <begin position="24"/>
        <end position="475"/>
    </location>
</feature>
<evidence type="ECO:0000313" key="5">
    <source>
        <dbReference type="Proteomes" id="UP000223913"/>
    </source>
</evidence>
<dbReference type="Gene3D" id="3.20.20.80">
    <property type="entry name" value="Glycosidases"/>
    <property type="match status" value="1"/>
</dbReference>